<protein>
    <submittedName>
        <fullName evidence="1">Uncharacterized protein</fullName>
    </submittedName>
</protein>
<dbReference type="EMBL" id="JBFXLR010000003">
    <property type="protein sequence ID" value="KAL2859141.1"/>
    <property type="molecule type" value="Genomic_DNA"/>
</dbReference>
<evidence type="ECO:0000313" key="2">
    <source>
        <dbReference type="Proteomes" id="UP001610444"/>
    </source>
</evidence>
<evidence type="ECO:0000313" key="1">
    <source>
        <dbReference type="EMBL" id="KAL2859141.1"/>
    </source>
</evidence>
<dbReference type="Proteomes" id="UP001610444">
    <property type="component" value="Unassembled WGS sequence"/>
</dbReference>
<dbReference type="GeneID" id="98159342"/>
<comment type="caution">
    <text evidence="1">The sequence shown here is derived from an EMBL/GenBank/DDBJ whole genome shotgun (WGS) entry which is preliminary data.</text>
</comment>
<dbReference type="RefSeq" id="XP_070904075.1">
    <property type="nucleotide sequence ID" value="XM_071044178.1"/>
</dbReference>
<reference evidence="1 2" key="1">
    <citation type="submission" date="2024-07" db="EMBL/GenBank/DDBJ databases">
        <title>Section-level genome sequencing and comparative genomics of Aspergillus sections Usti and Cavernicolus.</title>
        <authorList>
            <consortium name="Lawrence Berkeley National Laboratory"/>
            <person name="Nybo J.L."/>
            <person name="Vesth T.C."/>
            <person name="Theobald S."/>
            <person name="Frisvad J.C."/>
            <person name="Larsen T.O."/>
            <person name="Kjaerboelling I."/>
            <person name="Rothschild-Mancinelli K."/>
            <person name="Lyhne E.K."/>
            <person name="Kogle M.E."/>
            <person name="Barry K."/>
            <person name="Clum A."/>
            <person name="Na H."/>
            <person name="Ledsgaard L."/>
            <person name="Lin J."/>
            <person name="Lipzen A."/>
            <person name="Kuo A."/>
            <person name="Riley R."/>
            <person name="Mondo S."/>
            <person name="LaButti K."/>
            <person name="Haridas S."/>
            <person name="Pangalinan J."/>
            <person name="Salamov A.A."/>
            <person name="Simmons B.A."/>
            <person name="Magnuson J.K."/>
            <person name="Chen J."/>
            <person name="Drula E."/>
            <person name="Henrissat B."/>
            <person name="Wiebenga A."/>
            <person name="Lubbers R.J."/>
            <person name="Gomes A.C."/>
            <person name="Macurrencykelacurrency M.R."/>
            <person name="Stajich J."/>
            <person name="Grigoriev I.V."/>
            <person name="Mortensen U.H."/>
            <person name="De vries R.P."/>
            <person name="Baker S.E."/>
            <person name="Andersen M.R."/>
        </authorList>
    </citation>
    <scope>NUCLEOTIDE SEQUENCE [LARGE SCALE GENOMIC DNA]</scope>
    <source>
        <strain evidence="1 2">CBS 756.74</strain>
    </source>
</reference>
<sequence>MSAKVILTLDRTNLSRASFQDYEYLKCMLHSFVPRFALAVSRISDAYLPGDARNLCREIAGLMMPAAAAGDDDDQKNLHVFLAVYSKRYVHEALTKEEILERCSLHIVKMPFELGSSIRYGLILY</sequence>
<name>A0ABR4L3N4_9EURO</name>
<keyword evidence="2" id="KW-1185">Reference proteome</keyword>
<accession>A0ABR4L3N4</accession>
<proteinExistence type="predicted"/>
<gene>
    <name evidence="1" type="ORF">BJX68DRAFT_261589</name>
</gene>
<organism evidence="1 2">
    <name type="scientific">Aspergillus pseudodeflectus</name>
    <dbReference type="NCBI Taxonomy" id="176178"/>
    <lineage>
        <taxon>Eukaryota</taxon>
        <taxon>Fungi</taxon>
        <taxon>Dikarya</taxon>
        <taxon>Ascomycota</taxon>
        <taxon>Pezizomycotina</taxon>
        <taxon>Eurotiomycetes</taxon>
        <taxon>Eurotiomycetidae</taxon>
        <taxon>Eurotiales</taxon>
        <taxon>Aspergillaceae</taxon>
        <taxon>Aspergillus</taxon>
        <taxon>Aspergillus subgen. Nidulantes</taxon>
    </lineage>
</organism>